<proteinExistence type="predicted"/>
<protein>
    <submittedName>
        <fullName evidence="1">Uncharacterized protein</fullName>
    </submittedName>
</protein>
<gene>
    <name evidence="1" type="ORF">NQ318_002177</name>
</gene>
<organism evidence="1 2">
    <name type="scientific">Aromia moschata</name>
    <dbReference type="NCBI Taxonomy" id="1265417"/>
    <lineage>
        <taxon>Eukaryota</taxon>
        <taxon>Metazoa</taxon>
        <taxon>Ecdysozoa</taxon>
        <taxon>Arthropoda</taxon>
        <taxon>Hexapoda</taxon>
        <taxon>Insecta</taxon>
        <taxon>Pterygota</taxon>
        <taxon>Neoptera</taxon>
        <taxon>Endopterygota</taxon>
        <taxon>Coleoptera</taxon>
        <taxon>Polyphaga</taxon>
        <taxon>Cucujiformia</taxon>
        <taxon>Chrysomeloidea</taxon>
        <taxon>Cerambycidae</taxon>
        <taxon>Cerambycinae</taxon>
        <taxon>Callichromatini</taxon>
        <taxon>Aromia</taxon>
    </lineage>
</organism>
<name>A0AAV8Z2U0_9CUCU</name>
<dbReference type="AlphaFoldDB" id="A0AAV8Z2U0"/>
<reference evidence="1" key="1">
    <citation type="journal article" date="2023" name="Insect Mol. Biol.">
        <title>Genome sequencing provides insights into the evolution of gene families encoding plant cell wall-degrading enzymes in longhorned beetles.</title>
        <authorList>
            <person name="Shin N.R."/>
            <person name="Okamura Y."/>
            <person name="Kirsch R."/>
            <person name="Pauchet Y."/>
        </authorList>
    </citation>
    <scope>NUCLEOTIDE SEQUENCE</scope>
    <source>
        <strain evidence="1">AMC_N1</strain>
    </source>
</reference>
<accession>A0AAV8Z2U0</accession>
<evidence type="ECO:0000313" key="1">
    <source>
        <dbReference type="EMBL" id="KAJ8958395.1"/>
    </source>
</evidence>
<keyword evidence="2" id="KW-1185">Reference proteome</keyword>
<comment type="caution">
    <text evidence="1">The sequence shown here is derived from an EMBL/GenBank/DDBJ whole genome shotgun (WGS) entry which is preliminary data.</text>
</comment>
<dbReference type="EMBL" id="JAPWTK010000017">
    <property type="protein sequence ID" value="KAJ8958395.1"/>
    <property type="molecule type" value="Genomic_DNA"/>
</dbReference>
<dbReference type="Proteomes" id="UP001162162">
    <property type="component" value="Unassembled WGS sequence"/>
</dbReference>
<sequence length="251" mass="26441">MTREAGDGQNDNGNENAEDAMCLIGVILDEEAGVSSFALHGSKCKCLDSLKIVYATRITSFRYTVPHLCPHQQLVLAGLDVFVFALPGLQHGGLESTAVAEVASSSDWPPDKKTIPGTAVGTVRWRAVTVAAPICSGVALAAVCPGVTMLGFSRVPSRNTLYLVYVGKHCLCDLLAPFKIVIAVRQNLGLDNGHDAVRLAYGGVPSQNVGVLDKRLDRGRVIADLQHAAPLGEVAAVLLVLSAAFAQVVQT</sequence>
<evidence type="ECO:0000313" key="2">
    <source>
        <dbReference type="Proteomes" id="UP001162162"/>
    </source>
</evidence>